<dbReference type="Gene3D" id="1.10.10.10">
    <property type="entry name" value="Winged helix-like DNA-binding domain superfamily/Winged helix DNA-binding domain"/>
    <property type="match status" value="1"/>
</dbReference>
<keyword evidence="2" id="KW-1185">Reference proteome</keyword>
<evidence type="ECO:0000313" key="2">
    <source>
        <dbReference type="Proteomes" id="UP000192660"/>
    </source>
</evidence>
<accession>A0A1W1WJ09</accession>
<sequence length="88" mass="9928">MGLIDNPNTIAARYRDAILTKRLPAGMSIDIKQEARDQGLNPSLLRQAMQILTTMGLVEWEGKSQVKIKSLTTQTLQDLGYTLTRRRL</sequence>
<dbReference type="AlphaFoldDB" id="A0A1W1WJ09"/>
<dbReference type="RefSeq" id="WP_020373255.1">
    <property type="nucleotide sequence ID" value="NZ_FWWY01000001.1"/>
</dbReference>
<dbReference type="InterPro" id="IPR036390">
    <property type="entry name" value="WH_DNA-bd_sf"/>
</dbReference>
<dbReference type="Proteomes" id="UP000192660">
    <property type="component" value="Unassembled WGS sequence"/>
</dbReference>
<protein>
    <recommendedName>
        <fullName evidence="3">GntR family transcriptional regulator</fullName>
    </recommendedName>
</protein>
<dbReference type="STRING" id="28034.BFX07_11620"/>
<dbReference type="OrthoDB" id="2084636at2"/>
<reference evidence="2" key="1">
    <citation type="submission" date="2017-04" db="EMBL/GenBank/DDBJ databases">
        <authorList>
            <person name="Varghese N."/>
            <person name="Submissions S."/>
        </authorList>
    </citation>
    <scope>NUCLEOTIDE SEQUENCE [LARGE SCALE GENOMIC DNA]</scope>
    <source>
        <strain evidence="2">DSM 9293</strain>
    </source>
</reference>
<evidence type="ECO:0008006" key="3">
    <source>
        <dbReference type="Google" id="ProtNLM"/>
    </source>
</evidence>
<evidence type="ECO:0000313" key="1">
    <source>
        <dbReference type="EMBL" id="SMC06257.1"/>
    </source>
</evidence>
<dbReference type="SUPFAM" id="SSF46785">
    <property type="entry name" value="Winged helix' DNA-binding domain"/>
    <property type="match status" value="1"/>
</dbReference>
<name>A0A1W1WJ09_SULTA</name>
<proteinExistence type="predicted"/>
<organism evidence="1 2">
    <name type="scientific">Sulfobacillus thermosulfidooxidans (strain DSM 9293 / VKM B-1269 / AT-1)</name>
    <dbReference type="NCBI Taxonomy" id="929705"/>
    <lineage>
        <taxon>Bacteria</taxon>
        <taxon>Bacillati</taxon>
        <taxon>Bacillota</taxon>
        <taxon>Clostridia</taxon>
        <taxon>Eubacteriales</taxon>
        <taxon>Clostridiales Family XVII. Incertae Sedis</taxon>
        <taxon>Sulfobacillus</taxon>
    </lineage>
</organism>
<dbReference type="InterPro" id="IPR036388">
    <property type="entry name" value="WH-like_DNA-bd_sf"/>
</dbReference>
<dbReference type="EMBL" id="FWWY01000001">
    <property type="protein sequence ID" value="SMC06257.1"/>
    <property type="molecule type" value="Genomic_DNA"/>
</dbReference>
<gene>
    <name evidence="1" type="ORF">SAMN00768000_2715</name>
</gene>